<feature type="compositionally biased region" description="Polar residues" evidence="1">
    <location>
        <begin position="25"/>
        <end position="52"/>
    </location>
</feature>
<dbReference type="AlphaFoldDB" id="T1K2W3"/>
<feature type="region of interest" description="Disordered" evidence="1">
    <location>
        <begin position="1"/>
        <end position="78"/>
    </location>
</feature>
<feature type="compositionally biased region" description="Polar residues" evidence="1">
    <location>
        <begin position="69"/>
        <end position="78"/>
    </location>
</feature>
<evidence type="ECO:0000313" key="3">
    <source>
        <dbReference type="EnsemblMetazoa" id="tetur04g06520.1"/>
    </source>
</evidence>
<keyword evidence="2" id="KW-1133">Transmembrane helix</keyword>
<sequence>MTTNEPKVITPTDHESESLVDQDNSEINQLNHVSNNDNNGEETSVVISNTEDNTSEDKSLTNNEDKPSDNGSTVSNDDNQVAVNLEDTSNAGPEIDLKLTFIGILVNQPLLKPIYRLLTKRTGRLRIQRIVYFMGTFAITHSFLMLISVLPSAGLVDSFGSRLDFMKFTLFLNDVTLFTMLNGILAREPPLNQLDSIWQTLYSPSADQPTKDNIEIKQWVSDRVKSVRKRLYLLIVLSTVIYFQLLITIALDSTSSILSPITLVDMVHIIVDLIGLLIVHLLVYQFLISTILAQSIFRDINNSFREDKRIQSSSLSNHHPSSSPLHSTTLARTDKSEDIILYRRYRYCNTIEFIRTANNHWKHFLALFILFNFVPSVFQLHFVLNKQLDGQQLVELIYRFLINIAATYLIIINVTQVNLLSNQFYDDLYQLTLKETNDPTRLEALLFLDRVDHGEVGFTLSDSFLITPNFTSILFISLIVLVFILPTIA</sequence>
<evidence type="ECO:0000256" key="2">
    <source>
        <dbReference type="SAM" id="Phobius"/>
    </source>
</evidence>
<keyword evidence="2" id="KW-0812">Transmembrane</keyword>
<proteinExistence type="predicted"/>
<feature type="transmembrane region" description="Helical" evidence="2">
    <location>
        <begin position="470"/>
        <end position="488"/>
    </location>
</feature>
<dbReference type="HOGENOM" id="CLU_558177_0_0_1"/>
<protein>
    <submittedName>
        <fullName evidence="3">Uncharacterized protein</fullName>
    </submittedName>
</protein>
<feature type="transmembrane region" description="Helical" evidence="2">
    <location>
        <begin position="130"/>
        <end position="153"/>
    </location>
</feature>
<feature type="transmembrane region" description="Helical" evidence="2">
    <location>
        <begin position="231"/>
        <end position="251"/>
    </location>
</feature>
<dbReference type="Proteomes" id="UP000015104">
    <property type="component" value="Unassembled WGS sequence"/>
</dbReference>
<keyword evidence="4" id="KW-1185">Reference proteome</keyword>
<organism evidence="3 4">
    <name type="scientific">Tetranychus urticae</name>
    <name type="common">Two-spotted spider mite</name>
    <dbReference type="NCBI Taxonomy" id="32264"/>
    <lineage>
        <taxon>Eukaryota</taxon>
        <taxon>Metazoa</taxon>
        <taxon>Ecdysozoa</taxon>
        <taxon>Arthropoda</taxon>
        <taxon>Chelicerata</taxon>
        <taxon>Arachnida</taxon>
        <taxon>Acari</taxon>
        <taxon>Acariformes</taxon>
        <taxon>Trombidiformes</taxon>
        <taxon>Prostigmata</taxon>
        <taxon>Eleutherengona</taxon>
        <taxon>Raphignathae</taxon>
        <taxon>Tetranychoidea</taxon>
        <taxon>Tetranychidae</taxon>
        <taxon>Tetranychus</taxon>
    </lineage>
</organism>
<evidence type="ECO:0000256" key="1">
    <source>
        <dbReference type="SAM" id="MobiDB-lite"/>
    </source>
</evidence>
<reference evidence="3" key="2">
    <citation type="submission" date="2015-06" db="UniProtKB">
        <authorList>
            <consortium name="EnsemblMetazoa"/>
        </authorList>
    </citation>
    <scope>IDENTIFICATION</scope>
</reference>
<accession>T1K2W3</accession>
<feature type="transmembrane region" description="Helical" evidence="2">
    <location>
        <begin position="396"/>
        <end position="415"/>
    </location>
</feature>
<feature type="compositionally biased region" description="Basic and acidic residues" evidence="1">
    <location>
        <begin position="55"/>
        <end position="68"/>
    </location>
</feature>
<reference evidence="4" key="1">
    <citation type="submission" date="2011-08" db="EMBL/GenBank/DDBJ databases">
        <authorList>
            <person name="Rombauts S."/>
        </authorList>
    </citation>
    <scope>NUCLEOTIDE SEQUENCE</scope>
    <source>
        <strain evidence="4">London</strain>
    </source>
</reference>
<evidence type="ECO:0000313" key="4">
    <source>
        <dbReference type="Proteomes" id="UP000015104"/>
    </source>
</evidence>
<feature type="transmembrane region" description="Helical" evidence="2">
    <location>
        <begin position="364"/>
        <end position="384"/>
    </location>
</feature>
<feature type="transmembrane region" description="Helical" evidence="2">
    <location>
        <begin position="266"/>
        <end position="288"/>
    </location>
</feature>
<name>T1K2W3_TETUR</name>
<dbReference type="EMBL" id="CAEY01001369">
    <property type="status" value="NOT_ANNOTATED_CDS"/>
    <property type="molecule type" value="Genomic_DNA"/>
</dbReference>
<dbReference type="EnsemblMetazoa" id="tetur04g06520.1">
    <property type="protein sequence ID" value="tetur04g06520.1"/>
    <property type="gene ID" value="tetur04g06520"/>
</dbReference>
<feature type="transmembrane region" description="Helical" evidence="2">
    <location>
        <begin position="165"/>
        <end position="185"/>
    </location>
</feature>
<keyword evidence="2" id="KW-0472">Membrane</keyword>